<name>A0AAW0VZP0_CHEQU</name>
<evidence type="ECO:0000313" key="3">
    <source>
        <dbReference type="EMBL" id="KAK8721679.1"/>
    </source>
</evidence>
<dbReference type="SUPFAM" id="SSF100895">
    <property type="entry name" value="Kazal-type serine protease inhibitors"/>
    <property type="match status" value="1"/>
</dbReference>
<dbReference type="Gene3D" id="3.30.60.30">
    <property type="match status" value="1"/>
</dbReference>
<comment type="caution">
    <text evidence="3">The sequence shown here is derived from an EMBL/GenBank/DDBJ whole genome shotgun (WGS) entry which is preliminary data.</text>
</comment>
<dbReference type="SMART" id="SM00280">
    <property type="entry name" value="KAZAL"/>
    <property type="match status" value="1"/>
</dbReference>
<dbReference type="PROSITE" id="PS51465">
    <property type="entry name" value="KAZAL_2"/>
    <property type="match status" value="1"/>
</dbReference>
<keyword evidence="4" id="KW-1185">Reference proteome</keyword>
<accession>A0AAW0VZP0</accession>
<dbReference type="InterPro" id="IPR036058">
    <property type="entry name" value="Kazal_dom_sf"/>
</dbReference>
<protein>
    <recommendedName>
        <fullName evidence="2">Kazal-like domain-containing protein</fullName>
    </recommendedName>
</protein>
<evidence type="ECO:0000313" key="4">
    <source>
        <dbReference type="Proteomes" id="UP001445076"/>
    </source>
</evidence>
<dbReference type="PANTHER" id="PTHR10913:SF78">
    <property type="entry name" value="AGRIN"/>
    <property type="match status" value="1"/>
</dbReference>
<gene>
    <name evidence="3" type="ORF">OTU49_012698</name>
</gene>
<dbReference type="GO" id="GO:0005576">
    <property type="term" value="C:extracellular region"/>
    <property type="evidence" value="ECO:0007669"/>
    <property type="project" value="TreeGrafter"/>
</dbReference>
<feature type="domain" description="Kazal-like" evidence="2">
    <location>
        <begin position="52"/>
        <end position="103"/>
    </location>
</feature>
<dbReference type="EMBL" id="JARKIK010000099">
    <property type="protein sequence ID" value="KAK8721679.1"/>
    <property type="molecule type" value="Genomic_DNA"/>
</dbReference>
<dbReference type="PANTHER" id="PTHR10913">
    <property type="entry name" value="FOLLISTATIN-RELATED"/>
    <property type="match status" value="1"/>
</dbReference>
<dbReference type="CDD" id="cd00104">
    <property type="entry name" value="KAZAL_FS"/>
    <property type="match status" value="1"/>
</dbReference>
<dbReference type="Pfam" id="PF00050">
    <property type="entry name" value="Kazal_1"/>
    <property type="match status" value="1"/>
</dbReference>
<keyword evidence="1" id="KW-1015">Disulfide bond</keyword>
<dbReference type="Proteomes" id="UP001445076">
    <property type="component" value="Unassembled WGS sequence"/>
</dbReference>
<reference evidence="3 4" key="1">
    <citation type="journal article" date="2024" name="BMC Genomics">
        <title>Genome assembly of redclaw crayfish (Cherax quadricarinatus) provides insights into its immune adaptation and hypoxia tolerance.</title>
        <authorList>
            <person name="Liu Z."/>
            <person name="Zheng J."/>
            <person name="Li H."/>
            <person name="Fang K."/>
            <person name="Wang S."/>
            <person name="He J."/>
            <person name="Zhou D."/>
            <person name="Weng S."/>
            <person name="Chi M."/>
            <person name="Gu Z."/>
            <person name="He J."/>
            <person name="Li F."/>
            <person name="Wang M."/>
        </authorList>
    </citation>
    <scope>NUCLEOTIDE SEQUENCE [LARGE SCALE GENOMIC DNA]</scope>
    <source>
        <strain evidence="3">ZL_2023a</strain>
    </source>
</reference>
<organism evidence="3 4">
    <name type="scientific">Cherax quadricarinatus</name>
    <name type="common">Australian red claw crayfish</name>
    <dbReference type="NCBI Taxonomy" id="27406"/>
    <lineage>
        <taxon>Eukaryota</taxon>
        <taxon>Metazoa</taxon>
        <taxon>Ecdysozoa</taxon>
        <taxon>Arthropoda</taxon>
        <taxon>Crustacea</taxon>
        <taxon>Multicrustacea</taxon>
        <taxon>Malacostraca</taxon>
        <taxon>Eumalacostraca</taxon>
        <taxon>Eucarida</taxon>
        <taxon>Decapoda</taxon>
        <taxon>Pleocyemata</taxon>
        <taxon>Astacidea</taxon>
        <taxon>Parastacoidea</taxon>
        <taxon>Parastacidae</taxon>
        <taxon>Cherax</taxon>
    </lineage>
</organism>
<dbReference type="InterPro" id="IPR050653">
    <property type="entry name" value="Prot_Inhib_GrowthFact_Antg"/>
</dbReference>
<dbReference type="GO" id="GO:0030154">
    <property type="term" value="P:cell differentiation"/>
    <property type="evidence" value="ECO:0007669"/>
    <property type="project" value="TreeGrafter"/>
</dbReference>
<dbReference type="InterPro" id="IPR002350">
    <property type="entry name" value="Kazal_dom"/>
</dbReference>
<dbReference type="AlphaFoldDB" id="A0AAW0VZP0"/>
<sequence length="103" mass="11204">VSLSHKKHQVCTRLTRSQVTPGSVLLRWEAMLTMRSLACTTALLVLVLLPLTQSGPQCLQACALVIDPVCGTDGNTYSNSCFLDIEACENPHLNLRIDHNGPC</sequence>
<proteinExistence type="predicted"/>
<evidence type="ECO:0000256" key="1">
    <source>
        <dbReference type="ARBA" id="ARBA00023157"/>
    </source>
</evidence>
<feature type="non-terminal residue" evidence="3">
    <location>
        <position position="1"/>
    </location>
</feature>
<evidence type="ECO:0000259" key="2">
    <source>
        <dbReference type="PROSITE" id="PS51465"/>
    </source>
</evidence>